<dbReference type="Pfam" id="PF04149">
    <property type="entry name" value="DUF397"/>
    <property type="match status" value="1"/>
</dbReference>
<evidence type="ECO:0000313" key="4">
    <source>
        <dbReference type="Proteomes" id="UP000645217"/>
    </source>
</evidence>
<proteinExistence type="predicted"/>
<comment type="caution">
    <text evidence="3">The sequence shown here is derived from an EMBL/GenBank/DDBJ whole genome shotgun (WGS) entry which is preliminary data.</text>
</comment>
<reference evidence="3" key="2">
    <citation type="submission" date="2020-09" db="EMBL/GenBank/DDBJ databases">
        <authorList>
            <person name="Sun Q."/>
            <person name="Ohkuma M."/>
        </authorList>
    </citation>
    <scope>NUCLEOTIDE SEQUENCE</scope>
    <source>
        <strain evidence="3">JCM 13064</strain>
    </source>
</reference>
<name>A0A917R275_9ACTN</name>
<feature type="region of interest" description="Disordered" evidence="1">
    <location>
        <begin position="1"/>
        <end position="33"/>
    </location>
</feature>
<accession>A0A917R275</accession>
<dbReference type="EMBL" id="BMNT01000014">
    <property type="protein sequence ID" value="GGK85321.1"/>
    <property type="molecule type" value="Genomic_DNA"/>
</dbReference>
<evidence type="ECO:0000256" key="1">
    <source>
        <dbReference type="SAM" id="MobiDB-lite"/>
    </source>
</evidence>
<organism evidence="3 4">
    <name type="scientific">Sphaerisporangium melleum</name>
    <dbReference type="NCBI Taxonomy" id="321316"/>
    <lineage>
        <taxon>Bacteria</taxon>
        <taxon>Bacillati</taxon>
        <taxon>Actinomycetota</taxon>
        <taxon>Actinomycetes</taxon>
        <taxon>Streptosporangiales</taxon>
        <taxon>Streptosporangiaceae</taxon>
        <taxon>Sphaerisporangium</taxon>
    </lineage>
</organism>
<feature type="domain" description="DUF397" evidence="2">
    <location>
        <begin position="21"/>
        <end position="77"/>
    </location>
</feature>
<reference evidence="3" key="1">
    <citation type="journal article" date="2014" name="Int. J. Syst. Evol. Microbiol.">
        <title>Complete genome sequence of Corynebacterium casei LMG S-19264T (=DSM 44701T), isolated from a smear-ripened cheese.</title>
        <authorList>
            <consortium name="US DOE Joint Genome Institute (JGI-PGF)"/>
            <person name="Walter F."/>
            <person name="Albersmeier A."/>
            <person name="Kalinowski J."/>
            <person name="Ruckert C."/>
        </authorList>
    </citation>
    <scope>NUCLEOTIDE SEQUENCE</scope>
    <source>
        <strain evidence="3">JCM 13064</strain>
    </source>
</reference>
<dbReference type="Proteomes" id="UP000645217">
    <property type="component" value="Unassembled WGS sequence"/>
</dbReference>
<protein>
    <submittedName>
        <fullName evidence="3">Transcriptional regulator</fullName>
    </submittedName>
</protein>
<sequence>MSSVGGVVGSRSTDPQREQAAAWHISSFSPNGGSNCVEAGPLLDGSGRIAVRHSRHPDGPVIVYTRAEWDAFLAGVRAEEFDFQ</sequence>
<keyword evidence="4" id="KW-1185">Reference proteome</keyword>
<gene>
    <name evidence="3" type="ORF">GCM10007964_29810</name>
</gene>
<dbReference type="InterPro" id="IPR007278">
    <property type="entry name" value="DUF397"/>
</dbReference>
<dbReference type="AlphaFoldDB" id="A0A917R275"/>
<evidence type="ECO:0000259" key="2">
    <source>
        <dbReference type="Pfam" id="PF04149"/>
    </source>
</evidence>
<evidence type="ECO:0000313" key="3">
    <source>
        <dbReference type="EMBL" id="GGK85321.1"/>
    </source>
</evidence>